<organism evidence="1 2">
    <name type="scientific">Panaeolus cyanescens</name>
    <dbReference type="NCBI Taxonomy" id="181874"/>
    <lineage>
        <taxon>Eukaryota</taxon>
        <taxon>Fungi</taxon>
        <taxon>Dikarya</taxon>
        <taxon>Basidiomycota</taxon>
        <taxon>Agaricomycotina</taxon>
        <taxon>Agaricomycetes</taxon>
        <taxon>Agaricomycetidae</taxon>
        <taxon>Agaricales</taxon>
        <taxon>Agaricineae</taxon>
        <taxon>Galeropsidaceae</taxon>
        <taxon>Panaeolus</taxon>
    </lineage>
</organism>
<gene>
    <name evidence="1" type="ORF">CVT24_004144</name>
</gene>
<reference evidence="1 2" key="1">
    <citation type="journal article" date="2018" name="Evol. Lett.">
        <title>Horizontal gene cluster transfer increased hallucinogenic mushroom diversity.</title>
        <authorList>
            <person name="Reynolds H.T."/>
            <person name="Vijayakumar V."/>
            <person name="Gluck-Thaler E."/>
            <person name="Korotkin H.B."/>
            <person name="Matheny P.B."/>
            <person name="Slot J.C."/>
        </authorList>
    </citation>
    <scope>NUCLEOTIDE SEQUENCE [LARGE SCALE GENOMIC DNA]</scope>
    <source>
        <strain evidence="1 2">2629</strain>
    </source>
</reference>
<sequence length="186" mass="20457">MEYRRASDTQHFSRLSALEFMISLSEAHPVMVKKMTGWTEVIVRACLGVHAQAAAALINFCKGVEHDTLLPPYLDVIVVRVLKLLNPKSLLPPSLPSQPTKPPIVHCYVQSLCWGQVCAVFVFGSLISMLLSCTTKQQLQSLADECKVRAARTNSASGGVGGTREMDREELALLEEIEDFALGSER</sequence>
<comment type="caution">
    <text evidence="1">The sequence shown here is derived from an EMBL/GenBank/DDBJ whole genome shotgun (WGS) entry which is preliminary data.</text>
</comment>
<accession>A0A409X0C5</accession>
<dbReference type="InterPro" id="IPR011989">
    <property type="entry name" value="ARM-like"/>
</dbReference>
<dbReference type="Gene3D" id="1.25.10.10">
    <property type="entry name" value="Leucine-rich Repeat Variant"/>
    <property type="match status" value="1"/>
</dbReference>
<dbReference type="InterPro" id="IPR041653">
    <property type="entry name" value="Importin_rep_4"/>
</dbReference>
<protein>
    <submittedName>
        <fullName evidence="1">Uncharacterized protein</fullName>
    </submittedName>
</protein>
<dbReference type="InParanoid" id="A0A409X0C5"/>
<dbReference type="STRING" id="181874.A0A409X0C5"/>
<proteinExistence type="predicted"/>
<dbReference type="EMBL" id="NHTK01004922">
    <property type="protein sequence ID" value="PPQ84210.1"/>
    <property type="molecule type" value="Genomic_DNA"/>
</dbReference>
<dbReference type="AlphaFoldDB" id="A0A409X0C5"/>
<evidence type="ECO:0000313" key="1">
    <source>
        <dbReference type="EMBL" id="PPQ84210.1"/>
    </source>
</evidence>
<dbReference type="OrthoDB" id="543373at2759"/>
<dbReference type="GO" id="GO:0005634">
    <property type="term" value="C:nucleus"/>
    <property type="evidence" value="ECO:0007669"/>
    <property type="project" value="UniProtKB-SubCell"/>
</dbReference>
<dbReference type="Proteomes" id="UP000284842">
    <property type="component" value="Unassembled WGS sequence"/>
</dbReference>
<keyword evidence="2" id="KW-1185">Reference proteome</keyword>
<dbReference type="Pfam" id="PF18808">
    <property type="entry name" value="Importin_rep_4"/>
    <property type="match status" value="1"/>
</dbReference>
<evidence type="ECO:0000313" key="2">
    <source>
        <dbReference type="Proteomes" id="UP000284842"/>
    </source>
</evidence>
<name>A0A409X0C5_9AGAR</name>